<dbReference type="EMBL" id="AEEQ01000009">
    <property type="protein sequence ID" value="EFM41471.1"/>
    <property type="molecule type" value="Genomic_DNA"/>
</dbReference>
<gene>
    <name evidence="1" type="ORF">HMPREF0168_0864</name>
</gene>
<evidence type="ECO:0000313" key="1">
    <source>
        <dbReference type="EMBL" id="EFM41471.1"/>
    </source>
</evidence>
<dbReference type="AlphaFoldDB" id="E0Q6V6"/>
<name>E0Q6V6_9BIFI</name>
<reference evidence="1 2" key="1">
    <citation type="submission" date="2010-08" db="EMBL/GenBank/DDBJ databases">
        <authorList>
            <person name="Muzny D."/>
            <person name="Qin X."/>
            <person name="Deng J."/>
            <person name="Jiang H."/>
            <person name="Liu Y."/>
            <person name="Qu J."/>
            <person name="Song X.-Z."/>
            <person name="Zhang L."/>
            <person name="Thornton R."/>
            <person name="Coyle M."/>
            <person name="Francisco L."/>
            <person name="Jackson L."/>
            <person name="Javaid M."/>
            <person name="Korchina V."/>
            <person name="Kovar C."/>
            <person name="Mata R."/>
            <person name="Mathew T."/>
            <person name="Ngo R."/>
            <person name="Nguyen L."/>
            <person name="Nguyen N."/>
            <person name="Okwuonu G."/>
            <person name="Ongeri F."/>
            <person name="Pham C."/>
            <person name="Simmons D."/>
            <person name="Wilczek-Boney K."/>
            <person name="Hale W."/>
            <person name="Jakkamsetti A."/>
            <person name="Pham P."/>
            <person name="Ruth R."/>
            <person name="San Lucas F."/>
            <person name="Warren J."/>
            <person name="Zhang J."/>
            <person name="Zhao Z."/>
            <person name="Zhou C."/>
            <person name="Zhu D."/>
            <person name="Lee S."/>
            <person name="Bess C."/>
            <person name="Blankenburg K."/>
            <person name="Forbes L."/>
            <person name="Fu Q."/>
            <person name="Gubbala S."/>
            <person name="Hirani K."/>
            <person name="Jayaseelan J.C."/>
            <person name="Lara F."/>
            <person name="Munidasa M."/>
            <person name="Palculict T."/>
            <person name="Patil S."/>
            <person name="Pu L.-L."/>
            <person name="Saada N."/>
            <person name="Tang L."/>
            <person name="Weissenberger G."/>
            <person name="Zhu Y."/>
            <person name="Hemphill L."/>
            <person name="Shang Y."/>
            <person name="Youmans B."/>
            <person name="Ayvaz T."/>
            <person name="Ross M."/>
            <person name="Santibanez J."/>
            <person name="Aqrawi P."/>
            <person name="Gross S."/>
            <person name="Joshi V."/>
            <person name="Fowler G."/>
            <person name="Nazareth L."/>
            <person name="Reid J."/>
            <person name="Worley K."/>
            <person name="Petrosino J."/>
            <person name="Highlander S."/>
            <person name="Gibbs R."/>
        </authorList>
    </citation>
    <scope>NUCLEOTIDE SEQUENCE [LARGE SCALE GENOMIC DNA]</scope>
    <source>
        <strain evidence="1 2">ATCC 27679</strain>
    </source>
</reference>
<dbReference type="HOGENOM" id="CLU_211952_0_0_11"/>
<proteinExistence type="predicted"/>
<protein>
    <submittedName>
        <fullName evidence="1">Uncharacterized protein</fullName>
    </submittedName>
</protein>
<evidence type="ECO:0000313" key="2">
    <source>
        <dbReference type="Proteomes" id="UP000003323"/>
    </source>
</evidence>
<comment type="caution">
    <text evidence="1">The sequence shown here is derived from an EMBL/GenBank/DDBJ whole genome shotgun (WGS) entry which is preliminary data.</text>
</comment>
<dbReference type="Proteomes" id="UP000003323">
    <property type="component" value="Unassembled WGS sequence"/>
</dbReference>
<organism evidence="1 2">
    <name type="scientific">Bifidobacterium dentium ATCC 27679</name>
    <dbReference type="NCBI Taxonomy" id="871562"/>
    <lineage>
        <taxon>Bacteria</taxon>
        <taxon>Bacillati</taxon>
        <taxon>Actinomycetota</taxon>
        <taxon>Actinomycetes</taxon>
        <taxon>Bifidobacteriales</taxon>
        <taxon>Bifidobacteriaceae</taxon>
        <taxon>Bifidobacterium</taxon>
    </lineage>
</organism>
<sequence length="52" mass="6351">MTVDERKRKLTAELIEAQDQLVSSIGDFRRYFDADERIRRVRRELRKLERGE</sequence>
<accession>E0Q6V6</accession>